<feature type="transmembrane region" description="Helical" evidence="1">
    <location>
        <begin position="21"/>
        <end position="38"/>
    </location>
</feature>
<dbReference type="EMBL" id="PVTO01000006">
    <property type="protein sequence ID" value="PRY83136.1"/>
    <property type="molecule type" value="Genomic_DNA"/>
</dbReference>
<keyword evidence="1" id="KW-0812">Transmembrane</keyword>
<gene>
    <name evidence="2" type="ORF">CLV38_10641</name>
</gene>
<evidence type="ECO:0008006" key="4">
    <source>
        <dbReference type="Google" id="ProtNLM"/>
    </source>
</evidence>
<accession>A0A2T0W930</accession>
<protein>
    <recommendedName>
        <fullName evidence="4">ABC-2 type transport system permease protein</fullName>
    </recommendedName>
</protein>
<organism evidence="2 3">
    <name type="scientific">Alkalibacterium olivapovliticus</name>
    <dbReference type="NCBI Taxonomy" id="99907"/>
    <lineage>
        <taxon>Bacteria</taxon>
        <taxon>Bacillati</taxon>
        <taxon>Bacillota</taxon>
        <taxon>Bacilli</taxon>
        <taxon>Lactobacillales</taxon>
        <taxon>Carnobacteriaceae</taxon>
        <taxon>Alkalibacterium</taxon>
    </lineage>
</organism>
<name>A0A2T0W930_9LACT</name>
<evidence type="ECO:0000313" key="3">
    <source>
        <dbReference type="Proteomes" id="UP000238205"/>
    </source>
</evidence>
<keyword evidence="3" id="KW-1185">Reference proteome</keyword>
<dbReference type="Proteomes" id="UP000238205">
    <property type="component" value="Unassembled WGS sequence"/>
</dbReference>
<feature type="transmembrane region" description="Helical" evidence="1">
    <location>
        <begin position="278"/>
        <end position="296"/>
    </location>
</feature>
<sequence length="397" mass="45320">MYKQVVGETWKYMWRNKKNRLVMMLCVGMVLIHSLLILPHMPAFDEVDIDQLQREISSNRQTFEDQLESGQTLSSLFTGTSAYQVARNDYVSQRELLSALNTGDARRYLEIGYRPIEENTALEPEGFNLAILGSEKEEPFRPMKNQIYINQVDPLNFHHIHERTSLQQFHLFLIGWGPYLLIFLLLFMISDVVTKDRKLTTQKIGVSQNWFGYLFVQSVAALGFVALFLAGLTTLFYLVNGIQYGFGFGSLPAGFFEVAAEGEPFHHSLMTTMPLSTFFTRALPFAVLLLYGFTRLNTLFSLILKQDVVVLIASTFTLLFSLLYYGDETTELLGIDLSWFPQTYFHFGDFVTGYTEANIQAPIPYTRGLIVLGVTIVVIEAVTYLMTKINTRQKFLA</sequence>
<keyword evidence="1" id="KW-1133">Transmembrane helix</keyword>
<dbReference type="OrthoDB" id="2320684at2"/>
<proteinExistence type="predicted"/>
<keyword evidence="1" id="KW-0472">Membrane</keyword>
<reference evidence="2 3" key="1">
    <citation type="submission" date="2018-03" db="EMBL/GenBank/DDBJ databases">
        <title>Genomic Encyclopedia of Archaeal and Bacterial Type Strains, Phase II (KMG-II): from individual species to whole genera.</title>
        <authorList>
            <person name="Goeker M."/>
        </authorList>
    </citation>
    <scope>NUCLEOTIDE SEQUENCE [LARGE SCALE GENOMIC DNA]</scope>
    <source>
        <strain evidence="2 3">DSM 13175</strain>
    </source>
</reference>
<feature type="transmembrane region" description="Helical" evidence="1">
    <location>
        <begin position="169"/>
        <end position="189"/>
    </location>
</feature>
<evidence type="ECO:0000313" key="2">
    <source>
        <dbReference type="EMBL" id="PRY83136.1"/>
    </source>
</evidence>
<feature type="transmembrane region" description="Helical" evidence="1">
    <location>
        <begin position="210"/>
        <end position="239"/>
    </location>
</feature>
<dbReference type="RefSeq" id="WP_106192013.1">
    <property type="nucleotide sequence ID" value="NZ_PVTO01000006.1"/>
</dbReference>
<feature type="transmembrane region" description="Helical" evidence="1">
    <location>
        <begin position="308"/>
        <end position="326"/>
    </location>
</feature>
<comment type="caution">
    <text evidence="2">The sequence shown here is derived from an EMBL/GenBank/DDBJ whole genome shotgun (WGS) entry which is preliminary data.</text>
</comment>
<evidence type="ECO:0000256" key="1">
    <source>
        <dbReference type="SAM" id="Phobius"/>
    </source>
</evidence>
<dbReference type="AlphaFoldDB" id="A0A2T0W930"/>
<feature type="transmembrane region" description="Helical" evidence="1">
    <location>
        <begin position="368"/>
        <end position="387"/>
    </location>
</feature>